<evidence type="ECO:0000256" key="1">
    <source>
        <dbReference type="SAM" id="MobiDB-lite"/>
    </source>
</evidence>
<evidence type="ECO:0008006" key="5">
    <source>
        <dbReference type="Google" id="ProtNLM"/>
    </source>
</evidence>
<feature type="region of interest" description="Disordered" evidence="1">
    <location>
        <begin position="1"/>
        <end position="40"/>
    </location>
</feature>
<evidence type="ECO:0000313" key="3">
    <source>
        <dbReference type="EMBL" id="PRQ38841.1"/>
    </source>
</evidence>
<name>A0A2P6QXE8_ROSCH</name>
<dbReference type="EMBL" id="PDCK01000042">
    <property type="protein sequence ID" value="PRQ38841.1"/>
    <property type="molecule type" value="Genomic_DNA"/>
</dbReference>
<feature type="transmembrane region" description="Helical" evidence="2">
    <location>
        <begin position="87"/>
        <end position="110"/>
    </location>
</feature>
<organism evidence="3 4">
    <name type="scientific">Rosa chinensis</name>
    <name type="common">China rose</name>
    <dbReference type="NCBI Taxonomy" id="74649"/>
    <lineage>
        <taxon>Eukaryota</taxon>
        <taxon>Viridiplantae</taxon>
        <taxon>Streptophyta</taxon>
        <taxon>Embryophyta</taxon>
        <taxon>Tracheophyta</taxon>
        <taxon>Spermatophyta</taxon>
        <taxon>Magnoliopsida</taxon>
        <taxon>eudicotyledons</taxon>
        <taxon>Gunneridae</taxon>
        <taxon>Pentapetalae</taxon>
        <taxon>rosids</taxon>
        <taxon>fabids</taxon>
        <taxon>Rosales</taxon>
        <taxon>Rosaceae</taxon>
        <taxon>Rosoideae</taxon>
        <taxon>Rosoideae incertae sedis</taxon>
        <taxon>Rosa</taxon>
    </lineage>
</organism>
<feature type="compositionally biased region" description="Basic and acidic residues" evidence="1">
    <location>
        <begin position="10"/>
        <end position="28"/>
    </location>
</feature>
<evidence type="ECO:0000313" key="4">
    <source>
        <dbReference type="Proteomes" id="UP000238479"/>
    </source>
</evidence>
<evidence type="ECO:0000256" key="2">
    <source>
        <dbReference type="SAM" id="Phobius"/>
    </source>
</evidence>
<keyword evidence="2" id="KW-1133">Transmembrane helix</keyword>
<dbReference type="Gramene" id="PRQ38841">
    <property type="protein sequence ID" value="PRQ38841"/>
    <property type="gene ID" value="RchiOBHm_Chr4g0418421"/>
</dbReference>
<proteinExistence type="predicted"/>
<keyword evidence="4" id="KW-1185">Reference proteome</keyword>
<keyword evidence="2" id="KW-0472">Membrane</keyword>
<accession>A0A2P6QXE8</accession>
<sequence length="115" mass="12942">MKKLARTFGKSKDDKLSLPTHGRPDSHRLPRTRGTSSIVRKEPSSTKSFLELVCITYFLLHCVSYVLNLSTGFFSLGIGMSISIAKLGSISIITNVVHVWIILDIIYGICFRDYY</sequence>
<reference evidence="3 4" key="1">
    <citation type="journal article" date="2018" name="Nat. Genet.">
        <title>The Rosa genome provides new insights in the design of modern roses.</title>
        <authorList>
            <person name="Bendahmane M."/>
        </authorList>
    </citation>
    <scope>NUCLEOTIDE SEQUENCE [LARGE SCALE GENOMIC DNA]</scope>
    <source>
        <strain evidence="4">cv. Old Blush</strain>
    </source>
</reference>
<dbReference type="AlphaFoldDB" id="A0A2P6QXE8"/>
<gene>
    <name evidence="3" type="ORF">RchiOBHm_Chr4g0418421</name>
</gene>
<comment type="caution">
    <text evidence="3">The sequence shown here is derived from an EMBL/GenBank/DDBJ whole genome shotgun (WGS) entry which is preliminary data.</text>
</comment>
<keyword evidence="2" id="KW-0812">Transmembrane</keyword>
<dbReference type="Proteomes" id="UP000238479">
    <property type="component" value="Chromosome 4"/>
</dbReference>
<protein>
    <recommendedName>
        <fullName evidence="5">Transmembrane protein</fullName>
    </recommendedName>
</protein>